<keyword evidence="2" id="KW-1185">Reference proteome</keyword>
<comment type="caution">
    <text evidence="1">The sequence shown here is derived from an EMBL/GenBank/DDBJ whole genome shotgun (WGS) entry which is preliminary data.</text>
</comment>
<sequence>MSMVASHPLEMVNSQGLPRMTGLKTLPSFQRHCVTWQNGPHSSSKIRTLTFYTTLRSCAHFQNGIKHKDDDYGVTISQDLAYEMILSMSQRIVEEQLTLLT</sequence>
<gene>
    <name evidence="1" type="ORF">XENOCAPTIV_000833</name>
</gene>
<accession>A0ABV0S6U2</accession>
<protein>
    <submittedName>
        <fullName evidence="1">Uncharacterized protein</fullName>
    </submittedName>
</protein>
<name>A0ABV0S6U2_9TELE</name>
<proteinExistence type="predicted"/>
<evidence type="ECO:0000313" key="2">
    <source>
        <dbReference type="Proteomes" id="UP001434883"/>
    </source>
</evidence>
<reference evidence="1 2" key="1">
    <citation type="submission" date="2021-06" db="EMBL/GenBank/DDBJ databases">
        <authorList>
            <person name="Palmer J.M."/>
        </authorList>
    </citation>
    <scope>NUCLEOTIDE SEQUENCE [LARGE SCALE GENOMIC DNA]</scope>
    <source>
        <strain evidence="1 2">XC_2019</strain>
        <tissue evidence="1">Muscle</tissue>
    </source>
</reference>
<evidence type="ECO:0000313" key="1">
    <source>
        <dbReference type="EMBL" id="MEQ2215423.1"/>
    </source>
</evidence>
<dbReference type="EMBL" id="JAHRIN010068294">
    <property type="protein sequence ID" value="MEQ2215423.1"/>
    <property type="molecule type" value="Genomic_DNA"/>
</dbReference>
<organism evidence="1 2">
    <name type="scientific">Xenoophorus captivus</name>
    <dbReference type="NCBI Taxonomy" id="1517983"/>
    <lineage>
        <taxon>Eukaryota</taxon>
        <taxon>Metazoa</taxon>
        <taxon>Chordata</taxon>
        <taxon>Craniata</taxon>
        <taxon>Vertebrata</taxon>
        <taxon>Euteleostomi</taxon>
        <taxon>Actinopterygii</taxon>
        <taxon>Neopterygii</taxon>
        <taxon>Teleostei</taxon>
        <taxon>Neoteleostei</taxon>
        <taxon>Acanthomorphata</taxon>
        <taxon>Ovalentaria</taxon>
        <taxon>Atherinomorphae</taxon>
        <taxon>Cyprinodontiformes</taxon>
        <taxon>Goodeidae</taxon>
        <taxon>Xenoophorus</taxon>
    </lineage>
</organism>
<dbReference type="Proteomes" id="UP001434883">
    <property type="component" value="Unassembled WGS sequence"/>
</dbReference>